<keyword evidence="4 6" id="KW-1133">Transmembrane helix</keyword>
<dbReference type="SUPFAM" id="SSF161098">
    <property type="entry name" value="MetI-like"/>
    <property type="match status" value="1"/>
</dbReference>
<dbReference type="InterPro" id="IPR035906">
    <property type="entry name" value="MetI-like_sf"/>
</dbReference>
<accession>A0A645IZH7</accession>
<dbReference type="PANTHER" id="PTHR30406">
    <property type="entry name" value="SULFATE TRANSPORT SYSTEM PERMEASE PROTEIN"/>
    <property type="match status" value="1"/>
</dbReference>
<keyword evidence="5 6" id="KW-0472">Membrane</keyword>
<keyword evidence="2" id="KW-0813">Transport</keyword>
<evidence type="ECO:0000256" key="1">
    <source>
        <dbReference type="ARBA" id="ARBA00004141"/>
    </source>
</evidence>
<sequence>MTWSRGLGEFGATLMLVGVTRMKTETLPGSIYLNVATGDNGVAMASALILLLISSISLLASNYFTNKDLQRDRMKDVVVK</sequence>
<evidence type="ECO:0000256" key="6">
    <source>
        <dbReference type="SAM" id="Phobius"/>
    </source>
</evidence>
<protein>
    <recommendedName>
        <fullName evidence="8">ABC transmembrane type-1 domain-containing protein</fullName>
    </recommendedName>
</protein>
<reference evidence="7" key="1">
    <citation type="submission" date="2019-08" db="EMBL/GenBank/DDBJ databases">
        <authorList>
            <person name="Kucharzyk K."/>
            <person name="Murdoch R.W."/>
            <person name="Higgins S."/>
            <person name="Loffler F."/>
        </authorList>
    </citation>
    <scope>NUCLEOTIDE SEQUENCE</scope>
</reference>
<evidence type="ECO:0008006" key="8">
    <source>
        <dbReference type="Google" id="ProtNLM"/>
    </source>
</evidence>
<evidence type="ECO:0000256" key="4">
    <source>
        <dbReference type="ARBA" id="ARBA00022989"/>
    </source>
</evidence>
<dbReference type="Gene3D" id="1.10.3720.10">
    <property type="entry name" value="MetI-like"/>
    <property type="match status" value="1"/>
</dbReference>
<feature type="transmembrane region" description="Helical" evidence="6">
    <location>
        <begin position="42"/>
        <end position="65"/>
    </location>
</feature>
<evidence type="ECO:0000256" key="3">
    <source>
        <dbReference type="ARBA" id="ARBA00022692"/>
    </source>
</evidence>
<dbReference type="PANTHER" id="PTHR30406:SF8">
    <property type="entry name" value="SULFATE TRANSPORT SYSTEM PERMEASE PROTEIN CYST"/>
    <property type="match status" value="1"/>
</dbReference>
<proteinExistence type="predicted"/>
<comment type="subcellular location">
    <subcellularLocation>
        <location evidence="1">Membrane</location>
        <topology evidence="1">Multi-pass membrane protein</topology>
    </subcellularLocation>
</comment>
<dbReference type="EMBL" id="VSSQ01127657">
    <property type="protein sequence ID" value="MPN56845.1"/>
    <property type="molecule type" value="Genomic_DNA"/>
</dbReference>
<dbReference type="AlphaFoldDB" id="A0A645IZH7"/>
<keyword evidence="3 6" id="KW-0812">Transmembrane</keyword>
<dbReference type="InterPro" id="IPR005667">
    <property type="entry name" value="Sulph_transpt2"/>
</dbReference>
<evidence type="ECO:0000256" key="5">
    <source>
        <dbReference type="ARBA" id="ARBA00023136"/>
    </source>
</evidence>
<name>A0A645IZH7_9ZZZZ</name>
<dbReference type="GO" id="GO:0015419">
    <property type="term" value="F:ABC-type sulfate transporter activity"/>
    <property type="evidence" value="ECO:0007669"/>
    <property type="project" value="InterPro"/>
</dbReference>
<organism evidence="7">
    <name type="scientific">bioreactor metagenome</name>
    <dbReference type="NCBI Taxonomy" id="1076179"/>
    <lineage>
        <taxon>unclassified sequences</taxon>
        <taxon>metagenomes</taxon>
        <taxon>ecological metagenomes</taxon>
    </lineage>
</organism>
<gene>
    <name evidence="7" type="ORF">SDC9_204538</name>
</gene>
<evidence type="ECO:0000256" key="2">
    <source>
        <dbReference type="ARBA" id="ARBA00022448"/>
    </source>
</evidence>
<comment type="caution">
    <text evidence="7">The sequence shown here is derived from an EMBL/GenBank/DDBJ whole genome shotgun (WGS) entry which is preliminary data.</text>
</comment>
<dbReference type="GO" id="GO:0005886">
    <property type="term" value="C:plasma membrane"/>
    <property type="evidence" value="ECO:0007669"/>
    <property type="project" value="TreeGrafter"/>
</dbReference>
<evidence type="ECO:0000313" key="7">
    <source>
        <dbReference type="EMBL" id="MPN56845.1"/>
    </source>
</evidence>